<feature type="domain" description="Peptidase S1" evidence="7">
    <location>
        <begin position="28"/>
        <end position="281"/>
    </location>
</feature>
<evidence type="ECO:0000259" key="7">
    <source>
        <dbReference type="PROSITE" id="PS50240"/>
    </source>
</evidence>
<dbReference type="PRINTS" id="PR00722">
    <property type="entry name" value="CHYMOTRYPSIN"/>
</dbReference>
<evidence type="ECO:0000256" key="5">
    <source>
        <dbReference type="ARBA" id="ARBA00023157"/>
    </source>
</evidence>
<keyword evidence="4" id="KW-0720">Serine protease</keyword>
<sequence>MVITKKALAIQTLFMLLVKDTSAMVKNLVDKAKMFEEHTLVTDSKTFPYVVAILKKATYISAGALIDESWVITAANSLYTIRESSRTLRVRLGSVNYKKGGHLTPIKYLQIHPYFDDHKPLFDVALVKLSDPVRFTQSLNPIRLQKSSRNIVATHFIVTAWPMYQAKQNLSKGYQNTMEQIKRRRILTVSHLHPTDPAICSEEKDILIPDHNNTKSVMCLDPNIGTDSCQRDIGAPVVLNGILWGIISSWKPDDCDVEGGPTFVTLVSAVEVSSWIHSTIRGHRWTTKHTVDYVDNFI</sequence>
<evidence type="ECO:0000256" key="3">
    <source>
        <dbReference type="ARBA" id="ARBA00022801"/>
    </source>
</evidence>
<gene>
    <name evidence="9" type="primary">LOC112056273</name>
</gene>
<feature type="signal peptide" evidence="6">
    <location>
        <begin position="1"/>
        <end position="23"/>
    </location>
</feature>
<feature type="chain" id="PRO_5046532176" evidence="6">
    <location>
        <begin position="24"/>
        <end position="298"/>
    </location>
</feature>
<evidence type="ECO:0000256" key="4">
    <source>
        <dbReference type="ARBA" id="ARBA00022825"/>
    </source>
</evidence>
<dbReference type="Proteomes" id="UP001652582">
    <property type="component" value="Chromosome 2"/>
</dbReference>
<evidence type="ECO:0000256" key="6">
    <source>
        <dbReference type="SAM" id="SignalP"/>
    </source>
</evidence>
<reference evidence="9" key="2">
    <citation type="submission" date="2025-08" db="UniProtKB">
        <authorList>
            <consortium name="RefSeq"/>
        </authorList>
    </citation>
    <scope>IDENTIFICATION</scope>
</reference>
<dbReference type="SMART" id="SM00020">
    <property type="entry name" value="Tryp_SPc"/>
    <property type="match status" value="1"/>
</dbReference>
<organism evidence="8 9">
    <name type="scientific">Bicyclus anynana</name>
    <name type="common">Squinting bush brown butterfly</name>
    <dbReference type="NCBI Taxonomy" id="110368"/>
    <lineage>
        <taxon>Eukaryota</taxon>
        <taxon>Metazoa</taxon>
        <taxon>Ecdysozoa</taxon>
        <taxon>Arthropoda</taxon>
        <taxon>Hexapoda</taxon>
        <taxon>Insecta</taxon>
        <taxon>Pterygota</taxon>
        <taxon>Neoptera</taxon>
        <taxon>Endopterygota</taxon>
        <taxon>Lepidoptera</taxon>
        <taxon>Glossata</taxon>
        <taxon>Ditrysia</taxon>
        <taxon>Papilionoidea</taxon>
        <taxon>Nymphalidae</taxon>
        <taxon>Satyrinae</taxon>
        <taxon>Satyrini</taxon>
        <taxon>Mycalesina</taxon>
        <taxon>Bicyclus</taxon>
    </lineage>
</organism>
<name>A0ABM3LX84_BICAN</name>
<proteinExistence type="inferred from homology"/>
<dbReference type="PROSITE" id="PS50240">
    <property type="entry name" value="TRYPSIN_DOM"/>
    <property type="match status" value="1"/>
</dbReference>
<dbReference type="Gene3D" id="2.40.10.10">
    <property type="entry name" value="Trypsin-like serine proteases"/>
    <property type="match status" value="1"/>
</dbReference>
<accession>A0ABM3LX84</accession>
<dbReference type="InterPro" id="IPR001254">
    <property type="entry name" value="Trypsin_dom"/>
</dbReference>
<dbReference type="RefSeq" id="XP_052743659.1">
    <property type="nucleotide sequence ID" value="XM_052887699.1"/>
</dbReference>
<dbReference type="InterPro" id="IPR009003">
    <property type="entry name" value="Peptidase_S1_PA"/>
</dbReference>
<dbReference type="Pfam" id="PF00089">
    <property type="entry name" value="Trypsin"/>
    <property type="match status" value="1"/>
</dbReference>
<keyword evidence="6" id="KW-0732">Signal</keyword>
<evidence type="ECO:0000313" key="9">
    <source>
        <dbReference type="RefSeq" id="XP_052743659.1"/>
    </source>
</evidence>
<dbReference type="SUPFAM" id="SSF50494">
    <property type="entry name" value="Trypsin-like serine proteases"/>
    <property type="match status" value="1"/>
</dbReference>
<evidence type="ECO:0000256" key="1">
    <source>
        <dbReference type="ARBA" id="ARBA00007664"/>
    </source>
</evidence>
<dbReference type="InterPro" id="IPR050430">
    <property type="entry name" value="Peptidase_S1"/>
</dbReference>
<evidence type="ECO:0000313" key="8">
    <source>
        <dbReference type="Proteomes" id="UP001652582"/>
    </source>
</evidence>
<reference evidence="8" key="1">
    <citation type="submission" date="2025-05" db="UniProtKB">
        <authorList>
            <consortium name="RefSeq"/>
        </authorList>
    </citation>
    <scope>NUCLEOTIDE SEQUENCE [LARGE SCALE GENOMIC DNA]</scope>
</reference>
<keyword evidence="2" id="KW-0645">Protease</keyword>
<evidence type="ECO:0000256" key="2">
    <source>
        <dbReference type="ARBA" id="ARBA00022670"/>
    </source>
</evidence>
<comment type="similarity">
    <text evidence="1">Belongs to the peptidase S1 family.</text>
</comment>
<dbReference type="GeneID" id="112056273"/>
<dbReference type="PANTHER" id="PTHR24276:SF98">
    <property type="entry name" value="FI18310P1-RELATED"/>
    <property type="match status" value="1"/>
</dbReference>
<dbReference type="InterPro" id="IPR001314">
    <property type="entry name" value="Peptidase_S1A"/>
</dbReference>
<keyword evidence="3" id="KW-0378">Hydrolase</keyword>
<keyword evidence="8" id="KW-1185">Reference proteome</keyword>
<keyword evidence="5" id="KW-1015">Disulfide bond</keyword>
<dbReference type="PANTHER" id="PTHR24276">
    <property type="entry name" value="POLYSERASE-RELATED"/>
    <property type="match status" value="1"/>
</dbReference>
<protein>
    <submittedName>
        <fullName evidence="9">Chymotrypsin-1</fullName>
    </submittedName>
</protein>
<dbReference type="InterPro" id="IPR043504">
    <property type="entry name" value="Peptidase_S1_PA_chymotrypsin"/>
</dbReference>